<name>A0A917CH84_9HYPH</name>
<keyword evidence="2" id="KW-1185">Reference proteome</keyword>
<dbReference type="EMBL" id="BMCT01000011">
    <property type="protein sequence ID" value="GGF86795.1"/>
    <property type="molecule type" value="Genomic_DNA"/>
</dbReference>
<organism evidence="1 2">
    <name type="scientific">Azorhizobium oxalatiphilum</name>
    <dbReference type="NCBI Taxonomy" id="980631"/>
    <lineage>
        <taxon>Bacteria</taxon>
        <taxon>Pseudomonadati</taxon>
        <taxon>Pseudomonadota</taxon>
        <taxon>Alphaproteobacteria</taxon>
        <taxon>Hyphomicrobiales</taxon>
        <taxon>Xanthobacteraceae</taxon>
        <taxon>Azorhizobium</taxon>
    </lineage>
</organism>
<protein>
    <submittedName>
        <fullName evidence="1">Uncharacterized protein</fullName>
    </submittedName>
</protein>
<proteinExistence type="predicted"/>
<evidence type="ECO:0000313" key="2">
    <source>
        <dbReference type="Proteomes" id="UP000606044"/>
    </source>
</evidence>
<gene>
    <name evidence="1" type="ORF">GCM10007301_53380</name>
</gene>
<evidence type="ECO:0000313" key="1">
    <source>
        <dbReference type="EMBL" id="GGF86795.1"/>
    </source>
</evidence>
<comment type="caution">
    <text evidence="1">The sequence shown here is derived from an EMBL/GenBank/DDBJ whole genome shotgun (WGS) entry which is preliminary data.</text>
</comment>
<reference evidence="1" key="1">
    <citation type="journal article" date="2014" name="Int. J. Syst. Evol. Microbiol.">
        <title>Complete genome sequence of Corynebacterium casei LMG S-19264T (=DSM 44701T), isolated from a smear-ripened cheese.</title>
        <authorList>
            <consortium name="US DOE Joint Genome Institute (JGI-PGF)"/>
            <person name="Walter F."/>
            <person name="Albersmeier A."/>
            <person name="Kalinowski J."/>
            <person name="Ruckert C."/>
        </authorList>
    </citation>
    <scope>NUCLEOTIDE SEQUENCE</scope>
    <source>
        <strain evidence="1">CCM 7897</strain>
    </source>
</reference>
<dbReference type="Proteomes" id="UP000606044">
    <property type="component" value="Unassembled WGS sequence"/>
</dbReference>
<dbReference type="AlphaFoldDB" id="A0A917CH84"/>
<reference evidence="1" key="2">
    <citation type="submission" date="2020-09" db="EMBL/GenBank/DDBJ databases">
        <authorList>
            <person name="Sun Q."/>
            <person name="Sedlacek I."/>
        </authorList>
    </citation>
    <scope>NUCLEOTIDE SEQUENCE</scope>
    <source>
        <strain evidence="1">CCM 7897</strain>
    </source>
</reference>
<accession>A0A917CH84</accession>
<sequence>MHDGAVGNVSSVAVNYGLRKPNPRAGVEDFFAAWRAAAVRETDPLIQGRVTRGPFFAPVERQR</sequence>